<organism evidence="2 3">
    <name type="scientific">Necator americanus</name>
    <name type="common">Human hookworm</name>
    <dbReference type="NCBI Taxonomy" id="51031"/>
    <lineage>
        <taxon>Eukaryota</taxon>
        <taxon>Metazoa</taxon>
        <taxon>Ecdysozoa</taxon>
        <taxon>Nematoda</taxon>
        <taxon>Chromadorea</taxon>
        <taxon>Rhabditida</taxon>
        <taxon>Rhabditina</taxon>
        <taxon>Rhabditomorpha</taxon>
        <taxon>Strongyloidea</taxon>
        <taxon>Ancylostomatidae</taxon>
        <taxon>Bunostominae</taxon>
        <taxon>Necator</taxon>
    </lineage>
</organism>
<feature type="region of interest" description="Disordered" evidence="1">
    <location>
        <begin position="1"/>
        <end position="26"/>
    </location>
</feature>
<accession>A0ABR1CMK2</accession>
<comment type="caution">
    <text evidence="2">The sequence shown here is derived from an EMBL/GenBank/DDBJ whole genome shotgun (WGS) entry which is preliminary data.</text>
</comment>
<protein>
    <submittedName>
        <fullName evidence="2">Uncharacterized protein</fullName>
    </submittedName>
</protein>
<gene>
    <name evidence="2" type="primary">Necator_chrIII.g8991</name>
    <name evidence="2" type="ORF">RB195_008226</name>
</gene>
<name>A0ABR1CMK2_NECAM</name>
<proteinExistence type="predicted"/>
<evidence type="ECO:0000313" key="3">
    <source>
        <dbReference type="Proteomes" id="UP001303046"/>
    </source>
</evidence>
<dbReference type="Proteomes" id="UP001303046">
    <property type="component" value="Unassembled WGS sequence"/>
</dbReference>
<sequence>MRKTTDSLAENAEGGENKVRLARHPDVPSFGCPQALTPIRKLYKRSHLGKEEQAKRRKPLLDIPERAQDERDVCAVCLRMQQITGSTSNQICRIQCPTCVDWMHTKLLPTTEQSWAKEMHKV</sequence>
<dbReference type="EMBL" id="JAVFWL010000003">
    <property type="protein sequence ID" value="KAK6739597.1"/>
    <property type="molecule type" value="Genomic_DNA"/>
</dbReference>
<evidence type="ECO:0000313" key="2">
    <source>
        <dbReference type="EMBL" id="KAK6739597.1"/>
    </source>
</evidence>
<keyword evidence="3" id="KW-1185">Reference proteome</keyword>
<reference evidence="2 3" key="1">
    <citation type="submission" date="2023-08" db="EMBL/GenBank/DDBJ databases">
        <title>A Necator americanus chromosomal reference genome.</title>
        <authorList>
            <person name="Ilik V."/>
            <person name="Petrzelkova K.J."/>
            <person name="Pardy F."/>
            <person name="Fuh T."/>
            <person name="Niatou-Singa F.S."/>
            <person name="Gouil Q."/>
            <person name="Baker L."/>
            <person name="Ritchie M.E."/>
            <person name="Jex A.R."/>
            <person name="Gazzola D."/>
            <person name="Li H."/>
            <person name="Toshio Fujiwara R."/>
            <person name="Zhan B."/>
            <person name="Aroian R.V."/>
            <person name="Pafco B."/>
            <person name="Schwarz E.M."/>
        </authorList>
    </citation>
    <scope>NUCLEOTIDE SEQUENCE [LARGE SCALE GENOMIC DNA]</scope>
    <source>
        <strain evidence="2 3">Aroian</strain>
        <tissue evidence="2">Whole animal</tissue>
    </source>
</reference>
<evidence type="ECO:0000256" key="1">
    <source>
        <dbReference type="SAM" id="MobiDB-lite"/>
    </source>
</evidence>
<feature type="compositionally biased region" description="Basic and acidic residues" evidence="1">
    <location>
        <begin position="15"/>
        <end position="26"/>
    </location>
</feature>